<dbReference type="InterPro" id="IPR013249">
    <property type="entry name" value="RNA_pol_sigma70_r4_t2"/>
</dbReference>
<dbReference type="PANTHER" id="PTHR43133:SF25">
    <property type="entry name" value="RNA POLYMERASE SIGMA FACTOR RFAY-RELATED"/>
    <property type="match status" value="1"/>
</dbReference>
<dbReference type="InterPro" id="IPR013324">
    <property type="entry name" value="RNA_pol_sigma_r3/r4-like"/>
</dbReference>
<comment type="similarity">
    <text evidence="1">Belongs to the sigma-70 factor family. ECF subfamily.</text>
</comment>
<dbReference type="GO" id="GO:0016987">
    <property type="term" value="F:sigma factor activity"/>
    <property type="evidence" value="ECO:0007669"/>
    <property type="project" value="UniProtKB-KW"/>
</dbReference>
<evidence type="ECO:0000259" key="5">
    <source>
        <dbReference type="Pfam" id="PF04542"/>
    </source>
</evidence>
<dbReference type="InterPro" id="IPR007627">
    <property type="entry name" value="RNA_pol_sigma70_r2"/>
</dbReference>
<dbReference type="CDD" id="cd06171">
    <property type="entry name" value="Sigma70_r4"/>
    <property type="match status" value="1"/>
</dbReference>
<dbReference type="RefSeq" id="WP_136929097.1">
    <property type="nucleotide sequence ID" value="NZ_SSMQ01000010.1"/>
</dbReference>
<evidence type="ECO:0000256" key="3">
    <source>
        <dbReference type="ARBA" id="ARBA00023082"/>
    </source>
</evidence>
<dbReference type="InterPro" id="IPR039425">
    <property type="entry name" value="RNA_pol_sigma-70-like"/>
</dbReference>
<dbReference type="OrthoDB" id="3747638at2"/>
<protein>
    <submittedName>
        <fullName evidence="7">RNA polymerase sigma factor</fullName>
    </submittedName>
</protein>
<gene>
    <name evidence="7" type="ORF">E8A74_11905</name>
</gene>
<accession>A0A4U1JEB5</accession>
<dbReference type="Gene3D" id="1.10.10.10">
    <property type="entry name" value="Winged helix-like DNA-binding domain superfamily/Winged helix DNA-binding domain"/>
    <property type="match status" value="1"/>
</dbReference>
<dbReference type="InterPro" id="IPR013325">
    <property type="entry name" value="RNA_pol_sigma_r2"/>
</dbReference>
<feature type="domain" description="RNA polymerase sigma-70 region 2" evidence="5">
    <location>
        <begin position="24"/>
        <end position="91"/>
    </location>
</feature>
<name>A0A4U1JEB5_9BACT</name>
<keyword evidence="3" id="KW-0731">Sigma factor</keyword>
<dbReference type="Proteomes" id="UP000309215">
    <property type="component" value="Unassembled WGS sequence"/>
</dbReference>
<evidence type="ECO:0000256" key="1">
    <source>
        <dbReference type="ARBA" id="ARBA00010641"/>
    </source>
</evidence>
<organism evidence="7 8">
    <name type="scientific">Polyangium fumosum</name>
    <dbReference type="NCBI Taxonomy" id="889272"/>
    <lineage>
        <taxon>Bacteria</taxon>
        <taxon>Pseudomonadati</taxon>
        <taxon>Myxococcota</taxon>
        <taxon>Polyangia</taxon>
        <taxon>Polyangiales</taxon>
        <taxon>Polyangiaceae</taxon>
        <taxon>Polyangium</taxon>
    </lineage>
</organism>
<reference evidence="7 8" key="1">
    <citation type="submission" date="2019-04" db="EMBL/GenBank/DDBJ databases">
        <authorList>
            <person name="Li Y."/>
            <person name="Wang J."/>
        </authorList>
    </citation>
    <scope>NUCLEOTIDE SEQUENCE [LARGE SCALE GENOMIC DNA]</scope>
    <source>
        <strain evidence="7 8">DSM 14668</strain>
    </source>
</reference>
<feature type="domain" description="RNA polymerase sigma factor 70 region 4 type 2" evidence="6">
    <location>
        <begin position="116"/>
        <end position="168"/>
    </location>
</feature>
<dbReference type="NCBIfam" id="TIGR02937">
    <property type="entry name" value="sigma70-ECF"/>
    <property type="match status" value="1"/>
</dbReference>
<dbReference type="InterPro" id="IPR036388">
    <property type="entry name" value="WH-like_DNA-bd_sf"/>
</dbReference>
<proteinExistence type="inferred from homology"/>
<dbReference type="AlphaFoldDB" id="A0A4U1JEB5"/>
<evidence type="ECO:0000313" key="7">
    <source>
        <dbReference type="EMBL" id="TKD09424.1"/>
    </source>
</evidence>
<sequence length="182" mass="19829">MSVDLRLVAARVAGGDVAAFRPIVDHTRVPLYRLAARLVGNLADAEDALQDAYSSAFRALSEGRYDGRAKIETWLYRIVTNACVDLLRKRRERPAEETGEPRFDGLVRAEARVALNELDVMLKALQPQDRAALVLVTVEGLSAKEAAEALGCSEGALEQRLVRARAALRTKTEAGEVSDGRA</sequence>
<dbReference type="Pfam" id="PF08281">
    <property type="entry name" value="Sigma70_r4_2"/>
    <property type="match status" value="1"/>
</dbReference>
<evidence type="ECO:0000259" key="6">
    <source>
        <dbReference type="Pfam" id="PF08281"/>
    </source>
</evidence>
<dbReference type="SUPFAM" id="SSF88946">
    <property type="entry name" value="Sigma2 domain of RNA polymerase sigma factors"/>
    <property type="match status" value="1"/>
</dbReference>
<comment type="caution">
    <text evidence="7">The sequence shown here is derived from an EMBL/GenBank/DDBJ whole genome shotgun (WGS) entry which is preliminary data.</text>
</comment>
<keyword evidence="2" id="KW-0805">Transcription regulation</keyword>
<keyword evidence="8" id="KW-1185">Reference proteome</keyword>
<dbReference type="GO" id="GO:0003677">
    <property type="term" value="F:DNA binding"/>
    <property type="evidence" value="ECO:0007669"/>
    <property type="project" value="InterPro"/>
</dbReference>
<dbReference type="PANTHER" id="PTHR43133">
    <property type="entry name" value="RNA POLYMERASE ECF-TYPE SIGMA FACTO"/>
    <property type="match status" value="1"/>
</dbReference>
<evidence type="ECO:0000313" key="8">
    <source>
        <dbReference type="Proteomes" id="UP000309215"/>
    </source>
</evidence>
<evidence type="ECO:0000256" key="4">
    <source>
        <dbReference type="ARBA" id="ARBA00023163"/>
    </source>
</evidence>
<evidence type="ECO:0000256" key="2">
    <source>
        <dbReference type="ARBA" id="ARBA00023015"/>
    </source>
</evidence>
<dbReference type="Pfam" id="PF04542">
    <property type="entry name" value="Sigma70_r2"/>
    <property type="match status" value="1"/>
</dbReference>
<dbReference type="GO" id="GO:0006352">
    <property type="term" value="P:DNA-templated transcription initiation"/>
    <property type="evidence" value="ECO:0007669"/>
    <property type="project" value="InterPro"/>
</dbReference>
<dbReference type="InterPro" id="IPR014284">
    <property type="entry name" value="RNA_pol_sigma-70_dom"/>
</dbReference>
<keyword evidence="4" id="KW-0804">Transcription</keyword>
<dbReference type="EMBL" id="SSMQ01000010">
    <property type="protein sequence ID" value="TKD09424.1"/>
    <property type="molecule type" value="Genomic_DNA"/>
</dbReference>
<dbReference type="Gene3D" id="1.10.1740.10">
    <property type="match status" value="1"/>
</dbReference>
<dbReference type="SUPFAM" id="SSF88659">
    <property type="entry name" value="Sigma3 and sigma4 domains of RNA polymerase sigma factors"/>
    <property type="match status" value="1"/>
</dbReference>